<evidence type="ECO:0000256" key="7">
    <source>
        <dbReference type="PROSITE-ProRule" id="PRU10141"/>
    </source>
</evidence>
<evidence type="ECO:0000256" key="8">
    <source>
        <dbReference type="RuleBase" id="RU000304"/>
    </source>
</evidence>
<dbReference type="PROSITE" id="PS00107">
    <property type="entry name" value="PROTEIN_KINASE_ATP"/>
    <property type="match status" value="1"/>
</dbReference>
<dbReference type="Gene3D" id="3.30.200.20">
    <property type="entry name" value="Phosphorylase Kinase, domain 1"/>
    <property type="match status" value="1"/>
</dbReference>
<dbReference type="PROSITE" id="PS00108">
    <property type="entry name" value="PROTEIN_KINASE_ST"/>
    <property type="match status" value="1"/>
</dbReference>
<evidence type="ECO:0000313" key="10">
    <source>
        <dbReference type="Ensembl" id="ENSHHUP00000052618.1"/>
    </source>
</evidence>
<dbReference type="InterPro" id="IPR011009">
    <property type="entry name" value="Kinase-like_dom_sf"/>
</dbReference>
<protein>
    <recommendedName>
        <fullName evidence="9">Protein kinase domain-containing protein</fullName>
    </recommendedName>
</protein>
<dbReference type="PROSITE" id="PS50011">
    <property type="entry name" value="PROTEIN_KINASE_DOM"/>
    <property type="match status" value="1"/>
</dbReference>
<dbReference type="Ensembl" id="ENSHHUT00000054468.1">
    <property type="protein sequence ID" value="ENSHHUP00000052618.1"/>
    <property type="gene ID" value="ENSHHUG00000031624.1"/>
</dbReference>
<feature type="domain" description="Protein kinase" evidence="9">
    <location>
        <begin position="34"/>
        <end position="255"/>
    </location>
</feature>
<keyword evidence="11" id="KW-1185">Reference proteome</keyword>
<keyword evidence="2" id="KW-0597">Phosphoprotein</keyword>
<evidence type="ECO:0000256" key="1">
    <source>
        <dbReference type="ARBA" id="ARBA00022527"/>
    </source>
</evidence>
<dbReference type="InterPro" id="IPR017892">
    <property type="entry name" value="Pkinase_C"/>
</dbReference>
<reference evidence="11" key="1">
    <citation type="submission" date="2018-06" db="EMBL/GenBank/DDBJ databases">
        <title>Genome assembly of Danube salmon.</title>
        <authorList>
            <person name="Macqueen D.J."/>
            <person name="Gundappa M.K."/>
        </authorList>
    </citation>
    <scope>NUCLEOTIDE SEQUENCE [LARGE SCALE GENOMIC DNA]</scope>
</reference>
<reference evidence="10" key="2">
    <citation type="submission" date="2025-08" db="UniProtKB">
        <authorList>
            <consortium name="Ensembl"/>
        </authorList>
    </citation>
    <scope>IDENTIFICATION</scope>
</reference>
<dbReference type="Pfam" id="PF00433">
    <property type="entry name" value="Pkinase_C"/>
    <property type="match status" value="1"/>
</dbReference>
<feature type="binding site" evidence="7">
    <location>
        <position position="63"/>
    </location>
    <ligand>
        <name>ATP</name>
        <dbReference type="ChEBI" id="CHEBI:30616"/>
    </ligand>
</feature>
<dbReference type="InterPro" id="IPR008271">
    <property type="entry name" value="Ser/Thr_kinase_AS"/>
</dbReference>
<dbReference type="Gene3D" id="1.10.510.10">
    <property type="entry name" value="Transferase(Phosphotransferase) domain 1"/>
    <property type="match status" value="1"/>
</dbReference>
<dbReference type="STRING" id="62062.ENSHHUP00000052618"/>
<dbReference type="SMART" id="SM00220">
    <property type="entry name" value="S_TKc"/>
    <property type="match status" value="1"/>
</dbReference>
<reference evidence="10" key="3">
    <citation type="submission" date="2025-09" db="UniProtKB">
        <authorList>
            <consortium name="Ensembl"/>
        </authorList>
    </citation>
    <scope>IDENTIFICATION</scope>
</reference>
<dbReference type="GO" id="GO:0004674">
    <property type="term" value="F:protein serine/threonine kinase activity"/>
    <property type="evidence" value="ECO:0007669"/>
    <property type="project" value="UniProtKB-KW"/>
</dbReference>
<organism evidence="10 11">
    <name type="scientific">Hucho hucho</name>
    <name type="common">huchen</name>
    <dbReference type="NCBI Taxonomy" id="62062"/>
    <lineage>
        <taxon>Eukaryota</taxon>
        <taxon>Metazoa</taxon>
        <taxon>Chordata</taxon>
        <taxon>Craniata</taxon>
        <taxon>Vertebrata</taxon>
        <taxon>Euteleostomi</taxon>
        <taxon>Actinopterygii</taxon>
        <taxon>Neopterygii</taxon>
        <taxon>Teleostei</taxon>
        <taxon>Protacanthopterygii</taxon>
        <taxon>Salmoniformes</taxon>
        <taxon>Salmonidae</taxon>
        <taxon>Salmoninae</taxon>
        <taxon>Hucho</taxon>
    </lineage>
</organism>
<dbReference type="InterPro" id="IPR017441">
    <property type="entry name" value="Protein_kinase_ATP_BS"/>
</dbReference>
<dbReference type="SUPFAM" id="SSF56112">
    <property type="entry name" value="Protein kinase-like (PK-like)"/>
    <property type="match status" value="1"/>
</dbReference>
<sequence>AYSQDTYDPFISSLSDPNLPPHPFSLYQVKPSDFHYLKVIGKGSFGKVVLARHRQSGSLYAVKVLQKQQRHVMVERSVLLKGLQHPFLVGLHFSFQTSHTLFFVLDDINGGELFYHLQREGAFPEPRATFYSAKMASALGYLHSLNIVYRDLKPENILLDRGVHVVLMDFGLCKDGVSYLAPEVLLGHAYSGAVDWWGLGSVLYEILHGLPPFSRSKAEMFENISAQSLLQGLLERDCTKRLGGSMTLKVPPPFIPNLVSSGPCDVWYFDPEFTLLPVPASLVLSEMLGDVARGAFPGFSYMPPAEVGVAEP</sequence>
<evidence type="ECO:0000256" key="4">
    <source>
        <dbReference type="ARBA" id="ARBA00022741"/>
    </source>
</evidence>
<name>A0A4W5NRU7_9TELE</name>
<evidence type="ECO:0000256" key="2">
    <source>
        <dbReference type="ARBA" id="ARBA00022553"/>
    </source>
</evidence>
<dbReference type="PANTHER" id="PTHR24351">
    <property type="entry name" value="RIBOSOMAL PROTEIN S6 KINASE"/>
    <property type="match status" value="1"/>
</dbReference>
<dbReference type="AlphaFoldDB" id="A0A4W5NRU7"/>
<dbReference type="Proteomes" id="UP000314982">
    <property type="component" value="Unassembled WGS sequence"/>
</dbReference>
<dbReference type="InterPro" id="IPR000719">
    <property type="entry name" value="Prot_kinase_dom"/>
</dbReference>
<keyword evidence="1 8" id="KW-0723">Serine/threonine-protein kinase</keyword>
<keyword evidence="6 7" id="KW-0067">ATP-binding</keyword>
<proteinExistence type="inferred from homology"/>
<evidence type="ECO:0000256" key="6">
    <source>
        <dbReference type="ARBA" id="ARBA00022840"/>
    </source>
</evidence>
<evidence type="ECO:0000313" key="11">
    <source>
        <dbReference type="Proteomes" id="UP000314982"/>
    </source>
</evidence>
<dbReference type="GO" id="GO:0005524">
    <property type="term" value="F:ATP binding"/>
    <property type="evidence" value="ECO:0007669"/>
    <property type="project" value="UniProtKB-UniRule"/>
</dbReference>
<keyword evidence="5" id="KW-0418">Kinase</keyword>
<keyword evidence="3" id="KW-0808">Transferase</keyword>
<comment type="similarity">
    <text evidence="8">Belongs to the protein kinase superfamily.</text>
</comment>
<evidence type="ECO:0000256" key="5">
    <source>
        <dbReference type="ARBA" id="ARBA00022777"/>
    </source>
</evidence>
<evidence type="ECO:0000259" key="9">
    <source>
        <dbReference type="PROSITE" id="PS50011"/>
    </source>
</evidence>
<evidence type="ECO:0000256" key="3">
    <source>
        <dbReference type="ARBA" id="ARBA00022679"/>
    </source>
</evidence>
<dbReference type="FunFam" id="1.10.510.10:FF:000551">
    <property type="entry name" value="Non-specific serine/threonine protein kinase"/>
    <property type="match status" value="1"/>
</dbReference>
<accession>A0A4W5NRU7</accession>
<dbReference type="GeneTree" id="ENSGT00940000164496"/>
<dbReference type="Pfam" id="PF00069">
    <property type="entry name" value="Pkinase"/>
    <property type="match status" value="1"/>
</dbReference>
<keyword evidence="4 7" id="KW-0547">Nucleotide-binding</keyword>